<dbReference type="PANTHER" id="PTHR43199:SF1">
    <property type="entry name" value="GLUTATHIONE HYDROLASE PROENZYME"/>
    <property type="match status" value="1"/>
</dbReference>
<dbReference type="InterPro" id="IPR043137">
    <property type="entry name" value="GGT_ssub_C"/>
</dbReference>
<proteinExistence type="inferred from homology"/>
<protein>
    <submittedName>
        <fullName evidence="6">Gamma-glutamyltransferase family protein</fullName>
    </submittedName>
</protein>
<dbReference type="OrthoDB" id="5297205at2"/>
<evidence type="ECO:0000256" key="2">
    <source>
        <dbReference type="ARBA" id="ARBA00022679"/>
    </source>
</evidence>
<evidence type="ECO:0000256" key="4">
    <source>
        <dbReference type="ARBA" id="ARBA00023145"/>
    </source>
</evidence>
<evidence type="ECO:0000256" key="1">
    <source>
        <dbReference type="ARBA" id="ARBA00009381"/>
    </source>
</evidence>
<evidence type="ECO:0000256" key="5">
    <source>
        <dbReference type="SAM" id="SignalP"/>
    </source>
</evidence>
<accession>A0A3S0ZID4</accession>
<dbReference type="PROSITE" id="PS51257">
    <property type="entry name" value="PROKAR_LIPOPROTEIN"/>
    <property type="match status" value="1"/>
</dbReference>
<keyword evidence="5" id="KW-0732">Signal</keyword>
<organism evidence="6 7">
    <name type="scientific">Variovorax guangxiensis</name>
    <dbReference type="NCBI Taxonomy" id="1775474"/>
    <lineage>
        <taxon>Bacteria</taxon>
        <taxon>Pseudomonadati</taxon>
        <taxon>Pseudomonadota</taxon>
        <taxon>Betaproteobacteria</taxon>
        <taxon>Burkholderiales</taxon>
        <taxon>Comamonadaceae</taxon>
        <taxon>Variovorax</taxon>
    </lineage>
</organism>
<dbReference type="Proteomes" id="UP000281118">
    <property type="component" value="Unassembled WGS sequence"/>
</dbReference>
<feature type="signal peptide" evidence="5">
    <location>
        <begin position="1"/>
        <end position="27"/>
    </location>
</feature>
<gene>
    <name evidence="6" type="ORF">EJP67_27620</name>
</gene>
<dbReference type="Pfam" id="PF01019">
    <property type="entry name" value="G_glu_transpept"/>
    <property type="match status" value="1"/>
</dbReference>
<evidence type="ECO:0000313" key="6">
    <source>
        <dbReference type="EMBL" id="RUR70833.1"/>
    </source>
</evidence>
<keyword evidence="3" id="KW-0378">Hydrolase</keyword>
<evidence type="ECO:0000313" key="7">
    <source>
        <dbReference type="Proteomes" id="UP000281118"/>
    </source>
</evidence>
<feature type="chain" id="PRO_5018567079" evidence="5">
    <location>
        <begin position="28"/>
        <end position="694"/>
    </location>
</feature>
<reference evidence="6 7" key="1">
    <citation type="submission" date="2018-12" db="EMBL/GenBank/DDBJ databases">
        <title>The genome sequences of Variovorax guangxiensis DSM 27352.</title>
        <authorList>
            <person name="Gao J."/>
            <person name="Sun J."/>
        </authorList>
    </citation>
    <scope>NUCLEOTIDE SEQUENCE [LARGE SCALE GENOMIC DNA]</scope>
    <source>
        <strain evidence="6 7">DSM 27352</strain>
    </source>
</reference>
<dbReference type="GO" id="GO:0016740">
    <property type="term" value="F:transferase activity"/>
    <property type="evidence" value="ECO:0007669"/>
    <property type="project" value="UniProtKB-KW"/>
</dbReference>
<dbReference type="RefSeq" id="WP_126024935.1">
    <property type="nucleotide sequence ID" value="NZ_RXFT01000015.1"/>
</dbReference>
<comment type="similarity">
    <text evidence="1">Belongs to the gamma-glutamyltransferase family.</text>
</comment>
<name>A0A3S0ZID4_9BURK</name>
<keyword evidence="4" id="KW-0865">Zymogen</keyword>
<dbReference type="InterPro" id="IPR029055">
    <property type="entry name" value="Ntn_hydrolases_N"/>
</dbReference>
<dbReference type="SUPFAM" id="SSF56235">
    <property type="entry name" value="N-terminal nucleophile aminohydrolases (Ntn hydrolases)"/>
    <property type="match status" value="1"/>
</dbReference>
<dbReference type="PANTHER" id="PTHR43199">
    <property type="entry name" value="GLUTATHIONE HYDROLASE"/>
    <property type="match status" value="1"/>
</dbReference>
<dbReference type="Gene3D" id="3.60.20.40">
    <property type="match status" value="1"/>
</dbReference>
<evidence type="ECO:0000256" key="3">
    <source>
        <dbReference type="ARBA" id="ARBA00022801"/>
    </source>
</evidence>
<keyword evidence="2 6" id="KW-0808">Transferase</keyword>
<dbReference type="AlphaFoldDB" id="A0A3S0ZID4"/>
<sequence length="694" mass="71203">MTQNNNRRAVWCALTPVALSLSLAACGGGSNNNDAQNTAAALAVIAAINAANQPAPAAPDNGCLIPSGSSSVVVGSGDAGDPAAPEPASGYVPGHKLVYAKNYMVVANHPLATRAGCDVLKAGGSAVDAAVAVQAVLGLVEPQSSGLGGGAFMLHYDAATKKVQAYDGRETAPAAANENYLRYIDPTGADTTPPKPGGARASGRSIGTPGAVRMLDIAYQDHGKLPWKDLFSYGITLASDGFQIGGRMAAAISSSATSLKRDAEATAYFFNADGSPKTLGTKLQNPAYAKTLNAIATQGANAFYTGSIAQGMVDKIGITTAANDGSAITPGMTTMADLANYKAKRRDPVCGTYRDYYVCSMSPPSSGGIAVVASLGILETFNMSLYKPTAIDIEGGKPTVMGVHLVSEAERLAYADRDKYVADTDFVPLPGNSVDTMINKPYLQSRASLISLSKSMGLAQAGNLGSVPLGIDKTEEHGTTHFTIVDKNGNVVVMTTTVESTLGSFHMTQGFMLNNQLTDFSANPDDTSVTPSVKVANRVAPGKRPRSTMAPTLVFRKNADGSMGEFVMGTGSPGGGTIIQYVVKTLVGALDWGLDAQQATSLVDFGATNSPASAGASYSATNVGGEHPNVNTGNNGNDDPLIVGLRALGHTVNFGAQSSGVSTVIRTNVGGKTVLTGGADPRREGIVLGDTFTP</sequence>
<dbReference type="GO" id="GO:0016787">
    <property type="term" value="F:hydrolase activity"/>
    <property type="evidence" value="ECO:0007669"/>
    <property type="project" value="UniProtKB-KW"/>
</dbReference>
<dbReference type="InterPro" id="IPR043138">
    <property type="entry name" value="GGT_lsub"/>
</dbReference>
<dbReference type="PRINTS" id="PR01210">
    <property type="entry name" value="GGTRANSPTASE"/>
</dbReference>
<comment type="caution">
    <text evidence="6">The sequence shown here is derived from an EMBL/GenBank/DDBJ whole genome shotgun (WGS) entry which is preliminary data.</text>
</comment>
<dbReference type="Gene3D" id="1.10.246.130">
    <property type="match status" value="1"/>
</dbReference>
<dbReference type="InterPro" id="IPR051792">
    <property type="entry name" value="GGT_bact"/>
</dbReference>
<dbReference type="EMBL" id="RXFT01000015">
    <property type="protein sequence ID" value="RUR70833.1"/>
    <property type="molecule type" value="Genomic_DNA"/>
</dbReference>